<evidence type="ECO:0000313" key="2">
    <source>
        <dbReference type="EMBL" id="TWH80381.1"/>
    </source>
</evidence>
<gene>
    <name evidence="2" type="ORF">LY60_01642</name>
</gene>
<dbReference type="InterPro" id="IPR037401">
    <property type="entry name" value="SnoaL-like"/>
</dbReference>
<dbReference type="Pfam" id="PF13474">
    <property type="entry name" value="SnoaL_3"/>
    <property type="match status" value="1"/>
</dbReference>
<accession>A0A562JB28</accession>
<evidence type="ECO:0000259" key="1">
    <source>
        <dbReference type="Pfam" id="PF13474"/>
    </source>
</evidence>
<dbReference type="Proteomes" id="UP000315343">
    <property type="component" value="Unassembled WGS sequence"/>
</dbReference>
<comment type="caution">
    <text evidence="2">The sequence shown here is derived from an EMBL/GenBank/DDBJ whole genome shotgun (WGS) entry which is preliminary data.</text>
</comment>
<dbReference type="AlphaFoldDB" id="A0A562JB28"/>
<dbReference type="EMBL" id="VLKH01000004">
    <property type="protein sequence ID" value="TWH80381.1"/>
    <property type="molecule type" value="Genomic_DNA"/>
</dbReference>
<keyword evidence="3" id="KW-1185">Reference proteome</keyword>
<feature type="domain" description="SnoaL-like" evidence="1">
    <location>
        <begin position="30"/>
        <end position="112"/>
    </location>
</feature>
<dbReference type="InterPro" id="IPR032710">
    <property type="entry name" value="NTF2-like_dom_sf"/>
</dbReference>
<proteinExistence type="predicted"/>
<organism evidence="2 3">
    <name type="scientific">Sedimentibacter saalensis</name>
    <dbReference type="NCBI Taxonomy" id="130788"/>
    <lineage>
        <taxon>Bacteria</taxon>
        <taxon>Bacillati</taxon>
        <taxon>Bacillota</taxon>
        <taxon>Tissierellia</taxon>
        <taxon>Sedimentibacter</taxon>
    </lineage>
</organism>
<dbReference type="Gene3D" id="3.10.450.50">
    <property type="match status" value="1"/>
</dbReference>
<dbReference type="SUPFAM" id="SSF54427">
    <property type="entry name" value="NTF2-like"/>
    <property type="match status" value="1"/>
</dbReference>
<sequence length="403" mass="47184">MKNENTLQKTVDEKSEIIKILRKFQNGYTGKDIEKVDAFVEELFKDDACVLGTGTGELFLGLEQVKSLIIGDWKYWGDIKIDLENVYINNENTVAWVATTGNVKYTFENTQEKYESYLNFIKNKIEESEIKPKQKITFINWVLALAYHQRLEKKREYLWPLRLSGVLLKDDGKWKFANIHFSIPKANFPDERFENSKECIESYNNQNEMVEKYINNQMTIEIKTLLKSFEKEIVGQKNISKELISKYFVMENNPYIIRTENQWCIGVDQIKEFFAVNNDYILTLDLEHAIVSKHNKVTWVTACGKLKQTVTEEELYEKILGELGNLLQSDITSEEKLFVIHRSIAYALKESATGVDYTYPIRLTAVILEHMESPIFQQIHFSFPFQWIFEGKIDSFKLNKSET</sequence>
<evidence type="ECO:0000313" key="3">
    <source>
        <dbReference type="Proteomes" id="UP000315343"/>
    </source>
</evidence>
<reference evidence="2 3" key="1">
    <citation type="submission" date="2019-07" db="EMBL/GenBank/DDBJ databases">
        <title>Genomic Encyclopedia of Type Strains, Phase I: the one thousand microbial genomes (KMG-I) project.</title>
        <authorList>
            <person name="Kyrpides N."/>
        </authorList>
    </citation>
    <scope>NUCLEOTIDE SEQUENCE [LARGE SCALE GENOMIC DNA]</scope>
    <source>
        <strain evidence="2 3">DSM 13558</strain>
    </source>
</reference>
<name>A0A562JB28_9FIRM</name>
<dbReference type="RefSeq" id="WP_170226137.1">
    <property type="nucleotide sequence ID" value="NZ_VLKH01000004.1"/>
</dbReference>
<protein>
    <submittedName>
        <fullName evidence="2">SnoaL-like protein</fullName>
    </submittedName>
</protein>